<dbReference type="STRING" id="1227739.Hsw_0409"/>
<proteinExistence type="predicted"/>
<gene>
    <name evidence="3" type="ORF">Hsw_0409</name>
</gene>
<keyword evidence="1" id="KW-0175">Coiled coil</keyword>
<keyword evidence="4" id="KW-1185">Reference proteome</keyword>
<reference evidence="3 4" key="1">
    <citation type="submission" date="2014-01" db="EMBL/GenBank/DDBJ databases">
        <title>Complete genome sequence of ionizing-radiation resistance bacterium Hymenobacter swuensis DY53.</title>
        <authorList>
            <person name="Jung J.-H."/>
            <person name="Jeong S.-W."/>
            <person name="Joe M.-H."/>
            <person name="Cho y.-j."/>
            <person name="Kim M.-K."/>
            <person name="Lim S.-Y."/>
        </authorList>
    </citation>
    <scope>NUCLEOTIDE SEQUENCE [LARGE SCALE GENOMIC DNA]</scope>
    <source>
        <strain evidence="3 4">DY53</strain>
    </source>
</reference>
<feature type="compositionally biased region" description="Pro residues" evidence="2">
    <location>
        <begin position="34"/>
        <end position="51"/>
    </location>
</feature>
<sequence length="223" mass="24270">MHMAEADDTLGRKILGFFLKDEPTTLGQPAAGSPAPPAGAAPARAPLPPGTIDPRFAEHFANVLAKHNLPGPDYFEFREALRGLAGLELSESKQFQAAWASFKALGGSTDVNQLSSTANQYLTTLNQDREAFGKSVEAAIAERVGGLQTEQQQLQTENEALARQLTEIQQKVAANTERLTAIGGEITEQSGKLQQNRQNYEATYAHFTQQIKDDLTKIAQHLR</sequence>
<dbReference type="KEGG" id="hsw:Hsw_0409"/>
<name>W8ES92_9BACT</name>
<feature type="coiled-coil region" evidence="1">
    <location>
        <begin position="144"/>
        <end position="178"/>
    </location>
</feature>
<evidence type="ECO:0000313" key="4">
    <source>
        <dbReference type="Proteomes" id="UP000019423"/>
    </source>
</evidence>
<feature type="region of interest" description="Disordered" evidence="2">
    <location>
        <begin position="25"/>
        <end position="52"/>
    </location>
</feature>
<dbReference type="eggNOG" id="ENOG502ZAXM">
    <property type="taxonomic scope" value="Bacteria"/>
</dbReference>
<evidence type="ECO:0000256" key="1">
    <source>
        <dbReference type="SAM" id="Coils"/>
    </source>
</evidence>
<dbReference type="HOGENOM" id="CLU_1151233_0_0_10"/>
<evidence type="ECO:0000256" key="2">
    <source>
        <dbReference type="SAM" id="MobiDB-lite"/>
    </source>
</evidence>
<dbReference type="EMBL" id="CP007145">
    <property type="protein sequence ID" value="AHJ96004.1"/>
    <property type="molecule type" value="Genomic_DNA"/>
</dbReference>
<dbReference type="AlphaFoldDB" id="W8ES92"/>
<dbReference type="PATRIC" id="fig|1227739.3.peg.675"/>
<protein>
    <submittedName>
        <fullName evidence="3">Uncharacterized protein</fullName>
    </submittedName>
</protein>
<accession>W8ES92</accession>
<evidence type="ECO:0000313" key="3">
    <source>
        <dbReference type="EMBL" id="AHJ96004.1"/>
    </source>
</evidence>
<dbReference type="Proteomes" id="UP000019423">
    <property type="component" value="Chromosome"/>
</dbReference>
<organism evidence="3 4">
    <name type="scientific">Hymenobacter swuensis DY53</name>
    <dbReference type="NCBI Taxonomy" id="1227739"/>
    <lineage>
        <taxon>Bacteria</taxon>
        <taxon>Pseudomonadati</taxon>
        <taxon>Bacteroidota</taxon>
        <taxon>Cytophagia</taxon>
        <taxon>Cytophagales</taxon>
        <taxon>Hymenobacteraceae</taxon>
        <taxon>Hymenobacter</taxon>
    </lineage>
</organism>